<sequence>MLCPRHSLTWDHMSMLMPYPRCGLIQDLISPNFKTLVS</sequence>
<keyword evidence="2" id="KW-1185">Reference proteome</keyword>
<protein>
    <submittedName>
        <fullName evidence="1">Uncharacterized protein</fullName>
    </submittedName>
</protein>
<dbReference type="Proteomes" id="UP000032142">
    <property type="component" value="Unassembled WGS sequence"/>
</dbReference>
<name>A0A0B0Q3Q8_GOSAR</name>
<evidence type="ECO:0000313" key="1">
    <source>
        <dbReference type="EMBL" id="KHG30696.1"/>
    </source>
</evidence>
<gene>
    <name evidence="1" type="ORF">F383_13304</name>
</gene>
<dbReference type="AlphaFoldDB" id="A0A0B0Q3Q8"/>
<proteinExistence type="predicted"/>
<dbReference type="EMBL" id="KN459423">
    <property type="protein sequence ID" value="KHG30696.1"/>
    <property type="molecule type" value="Genomic_DNA"/>
</dbReference>
<accession>A0A0B0Q3Q8</accession>
<organism evidence="1 2">
    <name type="scientific">Gossypium arboreum</name>
    <name type="common">Tree cotton</name>
    <name type="synonym">Gossypium nanking</name>
    <dbReference type="NCBI Taxonomy" id="29729"/>
    <lineage>
        <taxon>Eukaryota</taxon>
        <taxon>Viridiplantae</taxon>
        <taxon>Streptophyta</taxon>
        <taxon>Embryophyta</taxon>
        <taxon>Tracheophyta</taxon>
        <taxon>Spermatophyta</taxon>
        <taxon>Magnoliopsida</taxon>
        <taxon>eudicotyledons</taxon>
        <taxon>Gunneridae</taxon>
        <taxon>Pentapetalae</taxon>
        <taxon>rosids</taxon>
        <taxon>malvids</taxon>
        <taxon>Malvales</taxon>
        <taxon>Malvaceae</taxon>
        <taxon>Malvoideae</taxon>
        <taxon>Gossypium</taxon>
    </lineage>
</organism>
<evidence type="ECO:0000313" key="2">
    <source>
        <dbReference type="Proteomes" id="UP000032142"/>
    </source>
</evidence>
<reference evidence="2" key="1">
    <citation type="submission" date="2014-09" db="EMBL/GenBank/DDBJ databases">
        <authorList>
            <person name="Mudge J."/>
            <person name="Ramaraj T."/>
            <person name="Lindquist I.E."/>
            <person name="Bharti A.K."/>
            <person name="Sundararajan A."/>
            <person name="Cameron C.T."/>
            <person name="Woodward J.E."/>
            <person name="May G.D."/>
            <person name="Brubaker C."/>
            <person name="Broadhvest J."/>
            <person name="Wilkins T.A."/>
        </authorList>
    </citation>
    <scope>NUCLEOTIDE SEQUENCE</scope>
    <source>
        <strain evidence="2">cv. AKA8401</strain>
    </source>
</reference>